<accession>H5SLH1</accession>
<protein>
    <submittedName>
        <fullName evidence="1">Uncharacterized protein</fullName>
    </submittedName>
</protein>
<dbReference type="EMBL" id="AP011763">
    <property type="protein sequence ID" value="BAL57007.1"/>
    <property type="molecule type" value="Genomic_DNA"/>
</dbReference>
<dbReference type="AlphaFoldDB" id="H5SLH1"/>
<proteinExistence type="predicted"/>
<reference evidence="1" key="2">
    <citation type="journal article" date="2012" name="PLoS ONE">
        <title>A Deeply Branching Thermophilic Bacterium with an Ancient Acetyl-CoA Pathway Dominates a Subsurface Ecosystem.</title>
        <authorList>
            <person name="Takami H."/>
            <person name="Noguchi H."/>
            <person name="Takaki Y."/>
            <person name="Uchiyama I."/>
            <person name="Toyoda A."/>
            <person name="Nishi S."/>
            <person name="Chee G.-J."/>
            <person name="Arai W."/>
            <person name="Nunoura T."/>
            <person name="Itoh T."/>
            <person name="Hattori M."/>
            <person name="Takai K."/>
        </authorList>
    </citation>
    <scope>NUCLEOTIDE SEQUENCE</scope>
</reference>
<sequence length="124" mass="13846">MTSDIRFLCQGLLEGTLPPIAFLVAVQPDPLQLDTIVVNPPLEWTAQHVVRYLERFGAGEIDEEELAQWATLLVGMDRAFRCRGAPEDLVAQEALFQITLEAASNTLTPATVTYWYERILEQAG</sequence>
<gene>
    <name evidence="1" type="ORF">HGMM_F46A05C46</name>
</gene>
<evidence type="ECO:0000313" key="1">
    <source>
        <dbReference type="EMBL" id="BAL57007.1"/>
    </source>
</evidence>
<reference evidence="1" key="1">
    <citation type="journal article" date="2005" name="Environ. Microbiol.">
        <title>Genetic and functional properties of uncultivated thermophilic crenarchaeotes from a subsurface gold mine as revealed by analysis of genome fragments.</title>
        <authorList>
            <person name="Nunoura T."/>
            <person name="Hirayama H."/>
            <person name="Takami H."/>
            <person name="Oida H."/>
            <person name="Nishi S."/>
            <person name="Shimamura S."/>
            <person name="Suzuki Y."/>
            <person name="Inagaki F."/>
            <person name="Takai K."/>
            <person name="Nealson K.H."/>
            <person name="Horikoshi K."/>
        </authorList>
    </citation>
    <scope>NUCLEOTIDE SEQUENCE</scope>
</reference>
<name>H5SLH1_9ZZZZ</name>
<organism evidence="1">
    <name type="scientific">uncultured prokaryote</name>
    <dbReference type="NCBI Taxonomy" id="198431"/>
    <lineage>
        <taxon>unclassified sequences</taxon>
        <taxon>environmental samples</taxon>
    </lineage>
</organism>